<sequence>MHAKSKKGYSILLSLHRHIHHGARAALAAATLLCAVAQPAAAAPYGPYASTPGEASLADALDSAPPSGDRAAMLASIDALPDATARADALGQLTPRTYALLPRLAIQSMDAADREIRHYLVERRSIAIDAPADVPVRGEGTIHMMLSGGLKQARYDAGFDRPEARSDSRSLRFAIDVSPVKNLIVGATLGIDGIDARLDPAQRPRITAFNSQIGPYASYHNGRFYIDATASYNFAEYKLRRQVGWDGFSDRLTAAADGDGWAASGEAGAMLRAGAVRVQPFAGLQYRHADVEGMREGGGAAALEVAGYRTRLMRATLGARASTNVDVGSWTLRPTVEAQWQRELRSRPDSRIEARFVAGDLPIFSLRPERLDRDAGLVSASVTATRSSRMAVRVGYSGEFSGDRRVHAATLSLSRRF</sequence>
<dbReference type="STRING" id="76947.GCA_002080435_03794"/>
<evidence type="ECO:0000256" key="1">
    <source>
        <dbReference type="SAM" id="SignalP"/>
    </source>
</evidence>
<feature type="signal peptide" evidence="1">
    <location>
        <begin position="1"/>
        <end position="42"/>
    </location>
</feature>
<gene>
    <name evidence="3" type="ORF">BV98_003871</name>
</gene>
<dbReference type="eggNOG" id="COG4625">
    <property type="taxonomic scope" value="Bacteria"/>
</dbReference>
<dbReference type="GO" id="GO:0019867">
    <property type="term" value="C:outer membrane"/>
    <property type="evidence" value="ECO:0007669"/>
    <property type="project" value="InterPro"/>
</dbReference>
<comment type="caution">
    <text evidence="3">The sequence shown here is derived from an EMBL/GenBank/DDBJ whole genome shotgun (WGS) entry which is preliminary data.</text>
</comment>
<reference evidence="3" key="1">
    <citation type="submission" date="2014-08" db="EMBL/GenBank/DDBJ databases">
        <title>Draft genome sequences of Sphingobium herbicidovorans.</title>
        <authorList>
            <person name="Gan H.M."/>
            <person name="Gan H.Y."/>
            <person name="Savka M.A."/>
        </authorList>
    </citation>
    <scope>NUCLEOTIDE SEQUENCE [LARGE SCALE GENOMIC DNA]</scope>
    <source>
        <strain evidence="3">NBRC 16415</strain>
    </source>
</reference>
<accession>A0A086P4H0</accession>
<dbReference type="Proteomes" id="UP000024284">
    <property type="component" value="Unassembled WGS sequence"/>
</dbReference>
<evidence type="ECO:0000259" key="2">
    <source>
        <dbReference type="PROSITE" id="PS51208"/>
    </source>
</evidence>
<evidence type="ECO:0000313" key="4">
    <source>
        <dbReference type="Proteomes" id="UP000024284"/>
    </source>
</evidence>
<dbReference type="InterPro" id="IPR006315">
    <property type="entry name" value="OM_autotransptr_brl_dom"/>
</dbReference>
<dbReference type="Gene3D" id="2.40.128.130">
    <property type="entry name" value="Autotransporter beta-domain"/>
    <property type="match status" value="1"/>
</dbReference>
<dbReference type="InterPro" id="IPR036709">
    <property type="entry name" value="Autotransporte_beta_dom_sf"/>
</dbReference>
<dbReference type="Pfam" id="PF03797">
    <property type="entry name" value="Autotransporter"/>
    <property type="match status" value="1"/>
</dbReference>
<dbReference type="SMART" id="SM00869">
    <property type="entry name" value="Autotransporter"/>
    <property type="match status" value="1"/>
</dbReference>
<dbReference type="SUPFAM" id="SSF103515">
    <property type="entry name" value="Autotransporter"/>
    <property type="match status" value="1"/>
</dbReference>
<dbReference type="InterPro" id="IPR005546">
    <property type="entry name" value="Autotransporte_beta"/>
</dbReference>
<dbReference type="AlphaFoldDB" id="A0A086P4H0"/>
<dbReference type="PROSITE" id="PS51208">
    <property type="entry name" value="AUTOTRANSPORTER"/>
    <property type="match status" value="1"/>
</dbReference>
<protein>
    <submittedName>
        <fullName evidence="3">Outer membrane autotransporter</fullName>
    </submittedName>
</protein>
<organism evidence="3 4">
    <name type="scientific">Sphingobium herbicidovorans (strain ATCC 700291 / DSM 11019 / CCUG 56400 / KCTC 2939 / LMG 18315 / NBRC 16415 / MH)</name>
    <name type="common">Sphingomonas herbicidovorans</name>
    <dbReference type="NCBI Taxonomy" id="1219045"/>
    <lineage>
        <taxon>Bacteria</taxon>
        <taxon>Pseudomonadati</taxon>
        <taxon>Pseudomonadota</taxon>
        <taxon>Alphaproteobacteria</taxon>
        <taxon>Sphingomonadales</taxon>
        <taxon>Sphingomonadaceae</taxon>
        <taxon>Sphingobium</taxon>
    </lineage>
</organism>
<dbReference type="NCBIfam" id="TIGR01414">
    <property type="entry name" value="autotrans_barl"/>
    <property type="match status" value="1"/>
</dbReference>
<dbReference type="PATRIC" id="fig|1219045.3.peg.3929"/>
<keyword evidence="1" id="KW-0732">Signal</keyword>
<keyword evidence="4" id="KW-1185">Reference proteome</keyword>
<dbReference type="EMBL" id="JFZA02000062">
    <property type="protein sequence ID" value="KFG88288.1"/>
    <property type="molecule type" value="Genomic_DNA"/>
</dbReference>
<evidence type="ECO:0000313" key="3">
    <source>
        <dbReference type="EMBL" id="KFG88288.1"/>
    </source>
</evidence>
<name>A0A086P4H0_SPHHM</name>
<feature type="domain" description="Autotransporter" evidence="2">
    <location>
        <begin position="137"/>
        <end position="417"/>
    </location>
</feature>
<proteinExistence type="predicted"/>
<feature type="chain" id="PRO_5001813048" evidence="1">
    <location>
        <begin position="43"/>
        <end position="417"/>
    </location>
</feature>